<dbReference type="PANTHER" id="PTHR10578:SF107">
    <property type="entry name" value="2-HYDROXYACID OXIDASE 1"/>
    <property type="match status" value="1"/>
</dbReference>
<evidence type="ECO:0000256" key="2">
    <source>
        <dbReference type="ARBA" id="ARBA00022630"/>
    </source>
</evidence>
<keyword evidence="10" id="KW-1185">Reference proteome</keyword>
<keyword evidence="4" id="KW-0560">Oxidoreductase</keyword>
<dbReference type="CDD" id="cd02809">
    <property type="entry name" value="alpha_hydroxyacid_oxid_FMN"/>
    <property type="match status" value="1"/>
</dbReference>
<dbReference type="GO" id="GO:0010181">
    <property type="term" value="F:FMN binding"/>
    <property type="evidence" value="ECO:0007669"/>
    <property type="project" value="InterPro"/>
</dbReference>
<comment type="similarity">
    <text evidence="5">Belongs to the FMN-dependent alpha-hydroxy acid dehydrogenase family.</text>
</comment>
<dbReference type="InterPro" id="IPR000262">
    <property type="entry name" value="FMN-dep_DH"/>
</dbReference>
<feature type="binding site" evidence="7">
    <location>
        <position position="245"/>
    </location>
    <ligand>
        <name>glyoxylate</name>
        <dbReference type="ChEBI" id="CHEBI:36655"/>
    </ligand>
</feature>
<feature type="binding site" evidence="7">
    <location>
        <begin position="299"/>
        <end position="300"/>
    </location>
    <ligand>
        <name>FMN</name>
        <dbReference type="ChEBI" id="CHEBI:58210"/>
    </ligand>
</feature>
<evidence type="ECO:0000256" key="3">
    <source>
        <dbReference type="ARBA" id="ARBA00022643"/>
    </source>
</evidence>
<evidence type="ECO:0000313" key="10">
    <source>
        <dbReference type="Proteomes" id="UP000238308"/>
    </source>
</evidence>
<keyword evidence="3 7" id="KW-0288">FMN</keyword>
<feature type="binding site" evidence="7">
    <location>
        <position position="170"/>
    </location>
    <ligand>
        <name>FMN</name>
        <dbReference type="ChEBI" id="CHEBI:58210"/>
    </ligand>
</feature>
<feature type="binding site" evidence="7">
    <location>
        <position position="179"/>
    </location>
    <ligand>
        <name>glyoxylate</name>
        <dbReference type="ChEBI" id="CHEBI:36655"/>
    </ligand>
</feature>
<feature type="binding site" evidence="7">
    <location>
        <begin position="91"/>
        <end position="93"/>
    </location>
    <ligand>
        <name>FMN</name>
        <dbReference type="ChEBI" id="CHEBI:58210"/>
    </ligand>
</feature>
<comment type="cofactor">
    <cofactor evidence="1">
        <name>FMN</name>
        <dbReference type="ChEBI" id="CHEBI:58210"/>
    </cofactor>
</comment>
<feature type="domain" description="FMN hydroxy acid dehydrogenase" evidence="8">
    <location>
        <begin position="12"/>
        <end position="350"/>
    </location>
</feature>
<feature type="binding site" evidence="7">
    <location>
        <position position="144"/>
    </location>
    <ligand>
        <name>glyoxylate</name>
        <dbReference type="ChEBI" id="CHEBI:36655"/>
    </ligand>
</feature>
<evidence type="ECO:0000256" key="5">
    <source>
        <dbReference type="ARBA" id="ARBA00024042"/>
    </source>
</evidence>
<feature type="binding site" evidence="7">
    <location>
        <position position="38"/>
    </location>
    <ligand>
        <name>glyoxylate</name>
        <dbReference type="ChEBI" id="CHEBI:36655"/>
    </ligand>
</feature>
<dbReference type="SMART" id="SM01240">
    <property type="entry name" value="IMPDH"/>
    <property type="match status" value="1"/>
</dbReference>
<dbReference type="SUPFAM" id="SSF51395">
    <property type="entry name" value="FMN-linked oxidoreductases"/>
    <property type="match status" value="1"/>
</dbReference>
<dbReference type="EMBL" id="PVTV01000013">
    <property type="protein sequence ID" value="PRY98040.1"/>
    <property type="molecule type" value="Genomic_DNA"/>
</dbReference>
<feature type="binding site" evidence="7">
    <location>
        <position position="248"/>
    </location>
    <ligand>
        <name>glyoxylate</name>
        <dbReference type="ChEBI" id="CHEBI:36655"/>
    </ligand>
</feature>
<keyword evidence="2 7" id="KW-0285">Flavoprotein</keyword>
<evidence type="ECO:0000256" key="4">
    <source>
        <dbReference type="ARBA" id="ARBA00023002"/>
    </source>
</evidence>
<dbReference type="InterPro" id="IPR012133">
    <property type="entry name" value="Alpha-hydoxy_acid_DH_FMN"/>
</dbReference>
<dbReference type="OrthoDB" id="9770452at2"/>
<dbReference type="PROSITE" id="PS00557">
    <property type="entry name" value="FMN_HYDROXY_ACID_DH_1"/>
    <property type="match status" value="1"/>
</dbReference>
<reference evidence="9 10" key="1">
    <citation type="submission" date="2018-03" db="EMBL/GenBank/DDBJ databases">
        <title>Genomic Encyclopedia of Type Strains, Phase III (KMG-III): the genomes of soil and plant-associated and newly described type strains.</title>
        <authorList>
            <person name="Whitman W."/>
        </authorList>
    </citation>
    <scope>NUCLEOTIDE SEQUENCE [LARGE SCALE GENOMIC DNA]</scope>
    <source>
        <strain evidence="9 10">MWH-P2sevCIIIb</strain>
    </source>
</reference>
<dbReference type="AlphaFoldDB" id="A0A2T0XGP0"/>
<dbReference type="GO" id="GO:0005886">
    <property type="term" value="C:plasma membrane"/>
    <property type="evidence" value="ECO:0007669"/>
    <property type="project" value="TreeGrafter"/>
</dbReference>
<comment type="caution">
    <text evidence="9">The sequence shown here is derived from an EMBL/GenBank/DDBJ whole genome shotgun (WGS) entry which is preliminary data.</text>
</comment>
<feature type="binding site" evidence="7">
    <location>
        <position position="221"/>
    </location>
    <ligand>
        <name>FMN</name>
        <dbReference type="ChEBI" id="CHEBI:58210"/>
    </ligand>
</feature>
<dbReference type="Proteomes" id="UP000238308">
    <property type="component" value="Unassembled WGS sequence"/>
</dbReference>
<dbReference type="GO" id="GO:0009060">
    <property type="term" value="P:aerobic respiration"/>
    <property type="evidence" value="ECO:0007669"/>
    <property type="project" value="TreeGrafter"/>
</dbReference>
<feature type="active site" description="Proton acceptor" evidence="6">
    <location>
        <position position="245"/>
    </location>
</feature>
<proteinExistence type="inferred from homology"/>
<dbReference type="GO" id="GO:0004459">
    <property type="term" value="F:L-lactate dehydrogenase (NAD+) activity"/>
    <property type="evidence" value="ECO:0007669"/>
    <property type="project" value="TreeGrafter"/>
</dbReference>
<evidence type="ECO:0000256" key="1">
    <source>
        <dbReference type="ARBA" id="ARBA00001917"/>
    </source>
</evidence>
<dbReference type="InterPro" id="IPR013785">
    <property type="entry name" value="Aldolase_TIM"/>
</dbReference>
<dbReference type="InterPro" id="IPR008259">
    <property type="entry name" value="FMN_hydac_DH_AS"/>
</dbReference>
<name>A0A2T0XGP0_9BURK</name>
<protein>
    <submittedName>
        <fullName evidence="9">Glycolate oxidase</fullName>
    </submittedName>
</protein>
<dbReference type="PROSITE" id="PS51349">
    <property type="entry name" value="FMN_HYDROXY_ACID_DH_2"/>
    <property type="match status" value="1"/>
</dbReference>
<dbReference type="Pfam" id="PF01070">
    <property type="entry name" value="FMN_dh"/>
    <property type="match status" value="2"/>
</dbReference>
<dbReference type="InterPro" id="IPR037396">
    <property type="entry name" value="FMN_HAD"/>
</dbReference>
<dbReference type="Gene3D" id="3.20.20.70">
    <property type="entry name" value="Aldolase class I"/>
    <property type="match status" value="1"/>
</dbReference>
<gene>
    <name evidence="9" type="ORF">BCM14_1757</name>
</gene>
<organism evidence="9 10">
    <name type="scientific">Jezberella montanilacus</name>
    <dbReference type="NCBI Taxonomy" id="323426"/>
    <lineage>
        <taxon>Bacteria</taxon>
        <taxon>Pseudomonadati</taxon>
        <taxon>Pseudomonadota</taxon>
        <taxon>Betaproteobacteria</taxon>
        <taxon>Burkholderiales</taxon>
        <taxon>Alcaligenaceae</taxon>
        <taxon>Jezberella</taxon>
    </lineage>
</organism>
<accession>A0A2T0XGP0</accession>
<sequence length="371" mass="40386">MTSSETKSAPAEAVSSFLTLHEIVQKARQKLNHDNWDYIVGGTETETTVKRNRAALDKLAFKPRILRDVRKVNPGTTFLGRDLRLPVLLAPVGSLELFAPDSAVAAATAARDFGIGHMLSSVCKVNFEAVAEAVPDALRLFQLYVHGDAAWVDDIATRTMAAGCSAFCLTVDSAYYSRRERDIAQRNIRRSNVPGREFQPQITWKDVDRLKSKLSIPLILKGISTAEDAEMAVEHGVDMIYVSNHGGRQLDHDRGSMDALPEVVQAVNGRAQIIVDGGFNRGTDIVKAIAMGADMVGMGRMQCYGLAADGVAGVVRILELLETEVRTCMGLLGVTSLAELNPSYLQTLPSVTDSHVLSAFPHLSLDEKAFY</sequence>
<feature type="binding site" evidence="7">
    <location>
        <position position="142"/>
    </location>
    <ligand>
        <name>FMN</name>
        <dbReference type="ChEBI" id="CHEBI:58210"/>
    </ligand>
</feature>
<feature type="binding site" evidence="7">
    <location>
        <position position="120"/>
    </location>
    <ligand>
        <name>FMN</name>
        <dbReference type="ChEBI" id="CHEBI:58210"/>
    </ligand>
</feature>
<dbReference type="RefSeq" id="WP_106227748.1">
    <property type="nucleotide sequence ID" value="NZ_PVTV01000013.1"/>
</dbReference>
<dbReference type="PANTHER" id="PTHR10578">
    <property type="entry name" value="S -2-HYDROXY-ACID OXIDASE-RELATED"/>
    <property type="match status" value="1"/>
</dbReference>
<evidence type="ECO:0000313" key="9">
    <source>
        <dbReference type="EMBL" id="PRY98040.1"/>
    </source>
</evidence>
<feature type="binding site" evidence="7">
    <location>
        <position position="243"/>
    </location>
    <ligand>
        <name>FMN</name>
        <dbReference type="ChEBI" id="CHEBI:58210"/>
    </ligand>
</feature>
<dbReference type="PIRSF" id="PIRSF000138">
    <property type="entry name" value="Al-hdrx_acd_dh"/>
    <property type="match status" value="1"/>
</dbReference>
<evidence type="ECO:0000256" key="7">
    <source>
        <dbReference type="PIRSR" id="PIRSR000138-2"/>
    </source>
</evidence>
<evidence type="ECO:0000256" key="6">
    <source>
        <dbReference type="PIRSR" id="PIRSR000138-1"/>
    </source>
</evidence>
<evidence type="ECO:0000259" key="8">
    <source>
        <dbReference type="PROSITE" id="PS51349"/>
    </source>
</evidence>